<proteinExistence type="predicted"/>
<organism evidence="2 3">
    <name type="scientific">Haematococcus lacustris</name>
    <name type="common">Green alga</name>
    <name type="synonym">Haematococcus pluvialis</name>
    <dbReference type="NCBI Taxonomy" id="44745"/>
    <lineage>
        <taxon>Eukaryota</taxon>
        <taxon>Viridiplantae</taxon>
        <taxon>Chlorophyta</taxon>
        <taxon>core chlorophytes</taxon>
        <taxon>Chlorophyceae</taxon>
        <taxon>CS clade</taxon>
        <taxon>Chlamydomonadales</taxon>
        <taxon>Haematococcaceae</taxon>
        <taxon>Haematococcus</taxon>
    </lineage>
</organism>
<sequence length="107" mass="10938">MTALPNGVGCGGPAQAEGANRAVMLSSTKARDGLSTSSSPSASASSWSQGRWQRKDVAGGELQQPPPHPARLIWVMRHPDQGAATAHEGSLHPVGQGVAFGEWPGSG</sequence>
<dbReference type="Proteomes" id="UP000485058">
    <property type="component" value="Unassembled WGS sequence"/>
</dbReference>
<evidence type="ECO:0000313" key="2">
    <source>
        <dbReference type="EMBL" id="GFH08050.1"/>
    </source>
</evidence>
<comment type="caution">
    <text evidence="2">The sequence shown here is derived from an EMBL/GenBank/DDBJ whole genome shotgun (WGS) entry which is preliminary data.</text>
</comment>
<evidence type="ECO:0000313" key="3">
    <source>
        <dbReference type="Proteomes" id="UP000485058"/>
    </source>
</evidence>
<gene>
    <name evidence="2" type="ORF">HaLaN_02950</name>
</gene>
<accession>A0A699YCW3</accession>
<keyword evidence="3" id="KW-1185">Reference proteome</keyword>
<feature type="compositionally biased region" description="Low complexity" evidence="1">
    <location>
        <begin position="35"/>
        <end position="48"/>
    </location>
</feature>
<evidence type="ECO:0000256" key="1">
    <source>
        <dbReference type="SAM" id="MobiDB-lite"/>
    </source>
</evidence>
<feature type="region of interest" description="Disordered" evidence="1">
    <location>
        <begin position="21"/>
        <end position="107"/>
    </location>
</feature>
<protein>
    <submittedName>
        <fullName evidence="2">Uncharacterized protein</fullName>
    </submittedName>
</protein>
<reference evidence="2 3" key="1">
    <citation type="submission" date="2020-02" db="EMBL/GenBank/DDBJ databases">
        <title>Draft genome sequence of Haematococcus lacustris strain NIES-144.</title>
        <authorList>
            <person name="Morimoto D."/>
            <person name="Nakagawa S."/>
            <person name="Yoshida T."/>
            <person name="Sawayama S."/>
        </authorList>
    </citation>
    <scope>NUCLEOTIDE SEQUENCE [LARGE SCALE GENOMIC DNA]</scope>
    <source>
        <strain evidence="2 3">NIES-144</strain>
    </source>
</reference>
<name>A0A699YCW3_HAELA</name>
<dbReference type="EMBL" id="BLLF01000133">
    <property type="protein sequence ID" value="GFH08050.1"/>
    <property type="molecule type" value="Genomic_DNA"/>
</dbReference>
<dbReference type="AlphaFoldDB" id="A0A699YCW3"/>